<evidence type="ECO:0000256" key="1">
    <source>
        <dbReference type="ARBA" id="ARBA00006738"/>
    </source>
</evidence>
<dbReference type="PANTHER" id="PTHR34039">
    <property type="entry name" value="UPF0102 PROTEIN YRAN"/>
    <property type="match status" value="1"/>
</dbReference>
<name>A0A9X5AT04_9BRAD</name>
<organism evidence="4 5">
    <name type="scientific">Rhodoplanes serenus</name>
    <dbReference type="NCBI Taxonomy" id="200615"/>
    <lineage>
        <taxon>Bacteria</taxon>
        <taxon>Pseudomonadati</taxon>
        <taxon>Pseudomonadota</taxon>
        <taxon>Alphaproteobacteria</taxon>
        <taxon>Hyphomicrobiales</taxon>
        <taxon>Nitrobacteraceae</taxon>
        <taxon>Rhodoplanes</taxon>
    </lineage>
</organism>
<feature type="compositionally biased region" description="Acidic residues" evidence="3">
    <location>
        <begin position="1"/>
        <end position="14"/>
    </location>
</feature>
<dbReference type="NCBIfam" id="NF009151">
    <property type="entry name" value="PRK12497.1-5"/>
    <property type="match status" value="1"/>
</dbReference>
<comment type="similarity">
    <text evidence="1 2">Belongs to the UPF0102 family.</text>
</comment>
<comment type="caution">
    <text evidence="4">The sequence shown here is derived from an EMBL/GenBank/DDBJ whole genome shotgun (WGS) entry which is preliminary data.</text>
</comment>
<dbReference type="PANTHER" id="PTHR34039:SF1">
    <property type="entry name" value="UPF0102 PROTEIN YRAN"/>
    <property type="match status" value="1"/>
</dbReference>
<dbReference type="InterPro" id="IPR003509">
    <property type="entry name" value="UPF0102_YraN-like"/>
</dbReference>
<evidence type="ECO:0000313" key="5">
    <source>
        <dbReference type="Proteomes" id="UP000438991"/>
    </source>
</evidence>
<dbReference type="NCBIfam" id="TIGR00252">
    <property type="entry name" value="YraN family protein"/>
    <property type="match status" value="1"/>
</dbReference>
<sequence length="181" mass="19127">MTSPDEDEHGDEPGGDAPPRRRAAPLAPATVTRRLKGPGEIAGLDPAPPPPASAPAPAVRPASARQAAQRLGLSAESRAAAYLMSKGYRIVARRYKTPFGEIDIVAQRRDTVVFVEVKARASLAAAAESISPRQRGRIVDAARHWLAGHPQVAGLALRFDVILIAPGTRPQHLAGAFEADD</sequence>
<dbReference type="Gene3D" id="3.40.1350.10">
    <property type="match status" value="1"/>
</dbReference>
<accession>A0A9X5AT04</accession>
<dbReference type="AlphaFoldDB" id="A0A9X5AT04"/>
<proteinExistence type="inferred from homology"/>
<reference evidence="4 5" key="1">
    <citation type="submission" date="2019-11" db="EMBL/GenBank/DDBJ databases">
        <title>Whole-genome sequence of Rhodoplanes serenus DSM 18633, type strain.</title>
        <authorList>
            <person name="Kyndt J.A."/>
            <person name="Meyer T.E."/>
        </authorList>
    </citation>
    <scope>NUCLEOTIDE SEQUENCE [LARGE SCALE GENOMIC DNA]</scope>
    <source>
        <strain evidence="4 5">DSM 18633</strain>
    </source>
</reference>
<dbReference type="GO" id="GO:0003676">
    <property type="term" value="F:nucleic acid binding"/>
    <property type="evidence" value="ECO:0007669"/>
    <property type="project" value="InterPro"/>
</dbReference>
<feature type="region of interest" description="Disordered" evidence="3">
    <location>
        <begin position="1"/>
        <end position="61"/>
    </location>
</feature>
<dbReference type="Pfam" id="PF02021">
    <property type="entry name" value="UPF0102"/>
    <property type="match status" value="1"/>
</dbReference>
<dbReference type="Proteomes" id="UP000438991">
    <property type="component" value="Unassembled WGS sequence"/>
</dbReference>
<dbReference type="NCBIfam" id="NF009150">
    <property type="entry name" value="PRK12497.1-3"/>
    <property type="match status" value="1"/>
</dbReference>
<gene>
    <name evidence="4" type="ORF">GJ689_17905</name>
</gene>
<dbReference type="SUPFAM" id="SSF52980">
    <property type="entry name" value="Restriction endonuclease-like"/>
    <property type="match status" value="1"/>
</dbReference>
<evidence type="ECO:0000256" key="3">
    <source>
        <dbReference type="SAM" id="MobiDB-lite"/>
    </source>
</evidence>
<protein>
    <recommendedName>
        <fullName evidence="2">UPF0102 protein GJ689_17905</fullName>
    </recommendedName>
</protein>
<dbReference type="HAMAP" id="MF_00048">
    <property type="entry name" value="UPF0102"/>
    <property type="match status" value="1"/>
</dbReference>
<dbReference type="InterPro" id="IPR011335">
    <property type="entry name" value="Restrct_endonuc-II-like"/>
</dbReference>
<evidence type="ECO:0000256" key="2">
    <source>
        <dbReference type="HAMAP-Rule" id="MF_00048"/>
    </source>
</evidence>
<dbReference type="EMBL" id="WNKV01000014">
    <property type="protein sequence ID" value="MTW18077.1"/>
    <property type="molecule type" value="Genomic_DNA"/>
</dbReference>
<dbReference type="InterPro" id="IPR011856">
    <property type="entry name" value="tRNA_endonuc-like_dom_sf"/>
</dbReference>
<evidence type="ECO:0000313" key="4">
    <source>
        <dbReference type="EMBL" id="MTW18077.1"/>
    </source>
</evidence>